<dbReference type="Proteomes" id="UP000193560">
    <property type="component" value="Unassembled WGS sequence"/>
</dbReference>
<proteinExistence type="predicted"/>
<evidence type="ECO:0000313" key="4">
    <source>
        <dbReference type="Proteomes" id="UP000193560"/>
    </source>
</evidence>
<feature type="compositionally biased region" description="Pro residues" evidence="1">
    <location>
        <begin position="638"/>
        <end position="657"/>
    </location>
</feature>
<dbReference type="STRING" id="90262.A0A1X2I7N5"/>
<protein>
    <recommendedName>
        <fullName evidence="2">Arrestin C-terminal-like domain-containing protein</fullName>
    </recommendedName>
</protein>
<gene>
    <name evidence="3" type="ORF">BCR42DRAFT_454165</name>
</gene>
<feature type="compositionally biased region" description="Pro residues" evidence="1">
    <location>
        <begin position="500"/>
        <end position="517"/>
    </location>
</feature>
<evidence type="ECO:0000259" key="2">
    <source>
        <dbReference type="SMART" id="SM01017"/>
    </source>
</evidence>
<feature type="compositionally biased region" description="Acidic residues" evidence="1">
    <location>
        <begin position="349"/>
        <end position="359"/>
    </location>
</feature>
<dbReference type="InterPro" id="IPR011021">
    <property type="entry name" value="Arrestin-like_N"/>
</dbReference>
<feature type="compositionally biased region" description="Polar residues" evidence="1">
    <location>
        <begin position="468"/>
        <end position="477"/>
    </location>
</feature>
<dbReference type="Gene3D" id="2.60.40.640">
    <property type="match status" value="2"/>
</dbReference>
<reference evidence="3 4" key="1">
    <citation type="submission" date="2016-07" db="EMBL/GenBank/DDBJ databases">
        <title>Pervasive Adenine N6-methylation of Active Genes in Fungi.</title>
        <authorList>
            <consortium name="DOE Joint Genome Institute"/>
            <person name="Mondo S.J."/>
            <person name="Dannebaum R.O."/>
            <person name="Kuo R.C."/>
            <person name="Labutti K."/>
            <person name="Haridas S."/>
            <person name="Kuo A."/>
            <person name="Salamov A."/>
            <person name="Ahrendt S.R."/>
            <person name="Lipzen A."/>
            <person name="Sullivan W."/>
            <person name="Andreopoulos W.B."/>
            <person name="Clum A."/>
            <person name="Lindquist E."/>
            <person name="Daum C."/>
            <person name="Ramamoorthy G.K."/>
            <person name="Gryganskyi A."/>
            <person name="Culley D."/>
            <person name="Magnuson J.K."/>
            <person name="James T.Y."/>
            <person name="O'Malley M.A."/>
            <person name="Stajich J.E."/>
            <person name="Spatafora J.W."/>
            <person name="Visel A."/>
            <person name="Grigoriev I.V."/>
        </authorList>
    </citation>
    <scope>NUCLEOTIDE SEQUENCE [LARGE SCALE GENOMIC DNA]</scope>
    <source>
        <strain evidence="3 4">NRRL 1336</strain>
    </source>
</reference>
<name>A0A1X2I7N5_9FUNG</name>
<dbReference type="InterPro" id="IPR014752">
    <property type="entry name" value="Arrestin-like_C"/>
</dbReference>
<dbReference type="Pfam" id="PF02752">
    <property type="entry name" value="Arrestin_C"/>
    <property type="match status" value="1"/>
</dbReference>
<evidence type="ECO:0000313" key="3">
    <source>
        <dbReference type="EMBL" id="ORZ11129.1"/>
    </source>
</evidence>
<feature type="region of interest" description="Disordered" evidence="1">
    <location>
        <begin position="438"/>
        <end position="729"/>
    </location>
</feature>
<dbReference type="PRINTS" id="PR01217">
    <property type="entry name" value="PRICHEXTENSN"/>
</dbReference>
<sequence length="729" mass="79228">MDLLLSTANNKKEFYIELLESRFYFPGDTIKGILVLNLDKPTKTNHIRLTFTGTVQADGSSLTLLTKTWFLATDPDNDGKAHVLEAQTHRFPFEFEIPTDAHLPSSVKISSALGIRYLLTAVHDRPFVPERLSSQAKKEVRLLEHIDITEPEYCARGHVYEDVQVVGLDDPSDKVRLSLTLPTYGVVRGDVLPLVITMKHHQELVRPEGINVYLIRRVFSGKNRRKLSERKSIKSNNLDIDITCNDDDQYEQSIHTKLLIPTNTPPTVSEWGGRPLSVDYSIRVVVNLNDPSLVEPYHENYIKLESSVVIGTWPKASLSIDDDDDDDYDDASGSSISGFGIGAGSGIDSDVDGLGEEDSVVPPTTSNNSVDGDADDALAENIHQLGIHDRHHHLNKPLPSPADGDHSSAHVFEPMLQSSFSASSSSLQIVQPTLPTSHSQQHLLSSSPSSTATIIDPLSRGNNYIHRQGSSASSITIDPTAPMKPNRKDSVSSIPSPSSSSPPAPAPPAVPSPPAPAPSTVSSPPRPLMSRPPPPLPQPSSSSSTATTTTTSSSFAMPDISAYLPTKQTSPSQHHQSPPPPPPMTNYLSHPSHHRHHRTASSSSNTSSHSASSSSFTPHQPIPSPSSSSYLPTVSMPTPYPPPPPPLNNSTYPPPPGGFSMPMPMNTPNYNTSSYNTPPPPPPSFPSQYNHHYPPPPPPPPQQQQHHHQPENHYYPPPPPPYGSTSSWS</sequence>
<keyword evidence="4" id="KW-1185">Reference proteome</keyword>
<feature type="compositionally biased region" description="Low complexity" evidence="1">
    <location>
        <begin position="438"/>
        <end position="451"/>
    </location>
</feature>
<feature type="compositionally biased region" description="Low complexity" evidence="1">
    <location>
        <begin position="658"/>
        <end position="676"/>
    </location>
</feature>
<feature type="compositionally biased region" description="Low complexity" evidence="1">
    <location>
        <begin position="600"/>
        <end position="637"/>
    </location>
</feature>
<dbReference type="EMBL" id="MCGE01000022">
    <property type="protein sequence ID" value="ORZ11129.1"/>
    <property type="molecule type" value="Genomic_DNA"/>
</dbReference>
<feature type="compositionally biased region" description="Low complexity" evidence="1">
    <location>
        <begin position="539"/>
        <end position="558"/>
    </location>
</feature>
<evidence type="ECO:0000256" key="1">
    <source>
        <dbReference type="SAM" id="MobiDB-lite"/>
    </source>
</evidence>
<accession>A0A1X2I7N5</accession>
<dbReference type="SUPFAM" id="SSF81296">
    <property type="entry name" value="E set domains"/>
    <property type="match status" value="1"/>
</dbReference>
<dbReference type="SMART" id="SM01017">
    <property type="entry name" value="Arrestin_C"/>
    <property type="match status" value="1"/>
</dbReference>
<dbReference type="Pfam" id="PF00339">
    <property type="entry name" value="Arrestin_N"/>
    <property type="match status" value="1"/>
</dbReference>
<dbReference type="InterPro" id="IPR014756">
    <property type="entry name" value="Ig_E-set"/>
</dbReference>
<feature type="compositionally biased region" description="Pro residues" evidence="1">
    <location>
        <begin position="524"/>
        <end position="538"/>
    </location>
</feature>
<comment type="caution">
    <text evidence="3">The sequence shown here is derived from an EMBL/GenBank/DDBJ whole genome shotgun (WGS) entry which is preliminary data.</text>
</comment>
<dbReference type="InterPro" id="IPR011022">
    <property type="entry name" value="Arrestin_C-like"/>
</dbReference>
<feature type="domain" description="Arrestin C-terminal-like" evidence="2">
    <location>
        <begin position="171"/>
        <end position="315"/>
    </location>
</feature>
<feature type="compositionally biased region" description="Pro residues" evidence="1">
    <location>
        <begin position="693"/>
        <end position="702"/>
    </location>
</feature>
<dbReference type="AlphaFoldDB" id="A0A1X2I7N5"/>
<feature type="compositionally biased region" description="Acidic residues" evidence="1">
    <location>
        <begin position="320"/>
        <end position="330"/>
    </location>
</feature>
<feature type="region of interest" description="Disordered" evidence="1">
    <location>
        <begin position="320"/>
        <end position="374"/>
    </location>
</feature>
<organism evidence="3 4">
    <name type="scientific">Absidia repens</name>
    <dbReference type="NCBI Taxonomy" id="90262"/>
    <lineage>
        <taxon>Eukaryota</taxon>
        <taxon>Fungi</taxon>
        <taxon>Fungi incertae sedis</taxon>
        <taxon>Mucoromycota</taxon>
        <taxon>Mucoromycotina</taxon>
        <taxon>Mucoromycetes</taxon>
        <taxon>Mucorales</taxon>
        <taxon>Cunninghamellaceae</taxon>
        <taxon>Absidia</taxon>
    </lineage>
</organism>
<dbReference type="OrthoDB" id="7785529at2759"/>